<evidence type="ECO:0000256" key="3">
    <source>
        <dbReference type="ARBA" id="ARBA00005467"/>
    </source>
</evidence>
<comment type="caution">
    <text evidence="9">The sequence shown here is derived from an EMBL/GenBank/DDBJ whole genome shotgun (WGS) entry which is preliminary data.</text>
</comment>
<reference evidence="10" key="3">
    <citation type="submission" date="2020-01" db="EMBL/GenBank/DDBJ databases">
        <authorList>
            <person name="Perkins V."/>
            <person name="Lessard M.-H."/>
            <person name="Dugat-Bony E."/>
            <person name="Frenette M."/>
            <person name="Labrie S."/>
        </authorList>
    </citation>
    <scope>NUCLEOTIDE SEQUENCE</scope>
    <source>
        <strain evidence="10">LMA-70</strain>
    </source>
</reference>
<evidence type="ECO:0000256" key="5">
    <source>
        <dbReference type="ARBA" id="ARBA00022692"/>
    </source>
</evidence>
<keyword evidence="5 8" id="KW-0812">Transmembrane</keyword>
<reference evidence="9 11" key="1">
    <citation type="submission" date="2014-03" db="EMBL/GenBank/DDBJ databases">
        <authorList>
            <person name="Casaregola S."/>
        </authorList>
    </citation>
    <scope>NUCLEOTIDE SEQUENCE [LARGE SCALE GENOMIC DNA]</scope>
    <source>
        <strain evidence="9 11">CLIB 918</strain>
    </source>
</reference>
<keyword evidence="6 8" id="KW-1133">Transmembrane helix</keyword>
<proteinExistence type="inferred from homology"/>
<organism evidence="9 11">
    <name type="scientific">Geotrichum candidum</name>
    <name type="common">Oospora lactis</name>
    <name type="synonym">Dipodascus geotrichum</name>
    <dbReference type="NCBI Taxonomy" id="1173061"/>
    <lineage>
        <taxon>Eukaryota</taxon>
        <taxon>Fungi</taxon>
        <taxon>Dikarya</taxon>
        <taxon>Ascomycota</taxon>
        <taxon>Saccharomycotina</taxon>
        <taxon>Dipodascomycetes</taxon>
        <taxon>Dipodascales</taxon>
        <taxon>Dipodascaceae</taxon>
        <taxon>Geotrichum</taxon>
    </lineage>
</organism>
<dbReference type="STRING" id="1173061.A0A0J9XBY5"/>
<dbReference type="GO" id="GO:0000139">
    <property type="term" value="C:Golgi membrane"/>
    <property type="evidence" value="ECO:0007669"/>
    <property type="project" value="UniProtKB-SubCell"/>
</dbReference>
<protein>
    <recommendedName>
        <fullName evidence="4 8">Golgi apparatus membrane protein TVP23</fullName>
    </recommendedName>
</protein>
<dbReference type="Pfam" id="PF05832">
    <property type="entry name" value="DUF846"/>
    <property type="match status" value="1"/>
</dbReference>
<feature type="transmembrane region" description="Helical" evidence="8">
    <location>
        <begin position="53"/>
        <end position="70"/>
    </location>
</feature>
<reference evidence="10" key="2">
    <citation type="journal article" date="2020" name="Front. Microbiol.">
        <title>Phenotypic and Genetic Characterization of the Cheese Ripening Yeast Geotrichum candidum.</title>
        <authorList>
            <person name="Perkins V."/>
            <person name="Vignola S."/>
            <person name="Lessard M.H."/>
            <person name="Plante P.L."/>
            <person name="Corbeil J."/>
            <person name="Dugat-Bony E."/>
            <person name="Frenette M."/>
            <person name="Labrie S."/>
        </authorList>
    </citation>
    <scope>NUCLEOTIDE SEQUENCE</scope>
    <source>
        <strain evidence="10">LMA-70</strain>
    </source>
</reference>
<dbReference type="PANTHER" id="PTHR13019">
    <property type="entry name" value="GOLGI APPARATUS MEMBRANE PROTEIN TVP23"/>
    <property type="match status" value="1"/>
</dbReference>
<evidence type="ECO:0000313" key="10">
    <source>
        <dbReference type="EMBL" id="KAF5104383.1"/>
    </source>
</evidence>
<evidence type="ECO:0000256" key="6">
    <source>
        <dbReference type="ARBA" id="ARBA00022989"/>
    </source>
</evidence>
<evidence type="ECO:0000313" key="11">
    <source>
        <dbReference type="Proteomes" id="UP000242525"/>
    </source>
</evidence>
<comment type="similarity">
    <text evidence="3 8">Belongs to the TVP23 family.</text>
</comment>
<dbReference type="AlphaFoldDB" id="A0A0J9XBY5"/>
<evidence type="ECO:0000256" key="8">
    <source>
        <dbReference type="RuleBase" id="RU361206"/>
    </source>
</evidence>
<comment type="subcellular location">
    <subcellularLocation>
        <location evidence="2 8">Golgi apparatus membrane</location>
        <topology evidence="2 8">Multi-pass membrane protein</topology>
    </subcellularLocation>
</comment>
<evidence type="ECO:0000256" key="1">
    <source>
        <dbReference type="ARBA" id="ARBA00003246"/>
    </source>
</evidence>
<dbReference type="PANTHER" id="PTHR13019:SF7">
    <property type="entry name" value="GOLGI APPARATUS MEMBRANE PROTEIN TVP23"/>
    <property type="match status" value="1"/>
</dbReference>
<dbReference type="OrthoDB" id="2151161at2759"/>
<dbReference type="Proteomes" id="UP000750522">
    <property type="component" value="Unassembled WGS sequence"/>
</dbReference>
<comment type="function">
    <text evidence="1 8">Golgi membrane protein involved in vesicular trafficking.</text>
</comment>
<feature type="transmembrane region" description="Helical" evidence="8">
    <location>
        <begin position="115"/>
        <end position="134"/>
    </location>
</feature>
<accession>A0A0J9XBY5</accession>
<dbReference type="GO" id="GO:0009306">
    <property type="term" value="P:protein secretion"/>
    <property type="evidence" value="ECO:0007669"/>
    <property type="project" value="TreeGrafter"/>
</dbReference>
<dbReference type="Proteomes" id="UP000242525">
    <property type="component" value="Unassembled WGS sequence"/>
</dbReference>
<feature type="transmembrane region" description="Helical" evidence="8">
    <location>
        <begin position="140"/>
        <end position="160"/>
    </location>
</feature>
<dbReference type="InterPro" id="IPR008564">
    <property type="entry name" value="TVP23-like"/>
</dbReference>
<evidence type="ECO:0000256" key="7">
    <source>
        <dbReference type="ARBA" id="ARBA00023136"/>
    </source>
</evidence>
<keyword evidence="8" id="KW-0333">Golgi apparatus</keyword>
<dbReference type="GO" id="GO:0016192">
    <property type="term" value="P:vesicle-mediated transport"/>
    <property type="evidence" value="ECO:0007669"/>
    <property type="project" value="TreeGrafter"/>
</dbReference>
<evidence type="ECO:0000313" key="9">
    <source>
        <dbReference type="EMBL" id="CDO55040.1"/>
    </source>
</evidence>
<evidence type="ECO:0000256" key="4">
    <source>
        <dbReference type="ARBA" id="ARBA00013603"/>
    </source>
</evidence>
<keyword evidence="7 8" id="KW-0472">Membrane</keyword>
<gene>
    <name evidence="9" type="ORF">BN980_GECA09s03222g</name>
    <name evidence="10" type="ORF">DV451_000762</name>
</gene>
<evidence type="ECO:0000256" key="2">
    <source>
        <dbReference type="ARBA" id="ARBA00004653"/>
    </source>
</evidence>
<keyword evidence="11" id="KW-1185">Reference proteome</keyword>
<dbReference type="EMBL" id="CCBN010000009">
    <property type="protein sequence ID" value="CDO55040.1"/>
    <property type="molecule type" value="Genomic_DNA"/>
</dbReference>
<dbReference type="EMBL" id="QQZK01000009">
    <property type="protein sequence ID" value="KAF5104383.1"/>
    <property type="molecule type" value="Genomic_DNA"/>
</dbReference>
<sequence length="200" mass="22453">MSTPLPQSANEQPQRTLFQRLSESSHPIALIFFLAFRLGALLTYLFGLLFINNFVLVFILVILLLAADFWNVKNVSGRLLVGLRWWNESRADGSSIWVFETADPQRYINPIDSKVFWLISYATPALWLALALLAVLKFQFLWLLLIIVALILTITNALAFSRCDKFGKANQITSGIMGNMVSSGIFGKVFGGLTGRFFGR</sequence>
<name>A0A0J9XBY5_GEOCN</name>